<protein>
    <recommendedName>
        <fullName evidence="8">Peptidoglycan recognition protein family domain-containing protein</fullName>
    </recommendedName>
</protein>
<dbReference type="SMART" id="SM00701">
    <property type="entry name" value="PGRP"/>
    <property type="match status" value="1"/>
</dbReference>
<evidence type="ECO:0000259" key="4">
    <source>
        <dbReference type="SMART" id="SM00644"/>
    </source>
</evidence>
<evidence type="ECO:0000259" key="5">
    <source>
        <dbReference type="SMART" id="SM00701"/>
    </source>
</evidence>
<comment type="caution">
    <text evidence="6">The sequence shown here is derived from an EMBL/GenBank/DDBJ whole genome shotgun (WGS) entry which is preliminary data.</text>
</comment>
<dbReference type="InterPro" id="IPR006619">
    <property type="entry name" value="PGRP_domain_met/bac"/>
</dbReference>
<feature type="region of interest" description="Disordered" evidence="2">
    <location>
        <begin position="75"/>
        <end position="121"/>
    </location>
</feature>
<evidence type="ECO:0000313" key="6">
    <source>
        <dbReference type="EMBL" id="GIG20189.1"/>
    </source>
</evidence>
<sequence length="951" mass="96917">MRALTMVVAAVTACGVVALPTTAVAGGGGAVVSAEAPSRASATAERPELDELPLAGVDTPSIDAAVDEVEALRADAGETSQAAPDASPDTVRGLARSAPADAADPGTDGAAPSVTATPDVLTPELDTREFTVLGFTWDPGPQDVMVAFRVRESGSWSEWQAVEAGDVAPDSGSRDAARSSRSGTDPIVASDADGLQVWAESATQDLTGLRAVLVDPTVRESDTTAAVAAAATSVPGQPPIISRAAWGADESLRACDPDYSPAMRAVAVHHTASANGYSADEVPAILRGFYAYHVQSRGWCDIGYNFLVDRFGRIFEGRAGGVMSTVVGVHTGGFNSRTIGIAAIGDYGTTSVPAALEDALVSLIAWKAAIHHIAADQDVTMVSGGGASKFPEGTVVSFPAVYGHRDAQLTSCPGQNLYDLLPTLRARVAAVANAAVVDSPVGAWEGLESTPSTVTVSGWALDRQTTAPLLVDVVVDGRVTVATADRTRTDVGAAYPAAGPAHGFAVTLPVPAGRHVVCVDMVRPGSTGVVSLGCRAASVVNHAPIGVVEQLQVSGVTLTVSGWTLDPDSEESTSVHVYVDSVGVAVTADVGRADVAAAYGHGELHGFAYSTVVPEGRHTVCVYAIDAGGGSPTTLRCSEIQVGSPPIGVLERVSVTGATLSVTGWAFDPDLAGPTSVHVYVDGSGVALAADRGRSDVGAAYGRDPRVGFVLTRSLTPGRHSVCVYAINAGGAPHPSIGCRDVEVRDNAPIGVVESIGATGSTITVTGWAFDPDESGSTSVHVYFGATGVAVPATRGRADVGAAYGRDAQVGFVASQSLPAGVYPVCVYVINTWGAPHRLLGCWDVEIRDAAPVGVVEAASAAGSTLSVSGWAFDPDAAGPTTVHVYVDGQGVAVAADIARADVGAAFRRDSRTGFATTRTVAPGTHTVCVYAINTWGAPHPSLGCRTVVSR</sequence>
<dbReference type="PANTHER" id="PTHR11022:SF41">
    <property type="entry name" value="PEPTIDOGLYCAN-RECOGNITION PROTEIN LC-RELATED"/>
    <property type="match status" value="1"/>
</dbReference>
<dbReference type="GO" id="GO:0008745">
    <property type="term" value="F:N-acetylmuramoyl-L-alanine amidase activity"/>
    <property type="evidence" value="ECO:0007669"/>
    <property type="project" value="InterPro"/>
</dbReference>
<dbReference type="Proteomes" id="UP000632740">
    <property type="component" value="Unassembled WGS sequence"/>
</dbReference>
<dbReference type="InterPro" id="IPR036505">
    <property type="entry name" value="Amidase/PGRP_sf"/>
</dbReference>
<dbReference type="GO" id="GO:0009253">
    <property type="term" value="P:peptidoglycan catabolic process"/>
    <property type="evidence" value="ECO:0007669"/>
    <property type="project" value="InterPro"/>
</dbReference>
<feature type="compositionally biased region" description="Low complexity" evidence="2">
    <location>
        <begin position="98"/>
        <end position="112"/>
    </location>
</feature>
<dbReference type="GO" id="GO:0008270">
    <property type="term" value="F:zinc ion binding"/>
    <property type="evidence" value="ECO:0007669"/>
    <property type="project" value="InterPro"/>
</dbReference>
<dbReference type="InterPro" id="IPR002502">
    <property type="entry name" value="Amidase_domain"/>
</dbReference>
<dbReference type="AlphaFoldDB" id="A0A919P320"/>
<evidence type="ECO:0000313" key="7">
    <source>
        <dbReference type="Proteomes" id="UP000632740"/>
    </source>
</evidence>
<feature type="signal peptide" evidence="3">
    <location>
        <begin position="1"/>
        <end position="25"/>
    </location>
</feature>
<feature type="domain" description="Peptidoglycan recognition protein family" evidence="5">
    <location>
        <begin position="238"/>
        <end position="386"/>
    </location>
</feature>
<feature type="chain" id="PRO_5037093832" description="Peptidoglycan recognition protein family domain-containing protein" evidence="3">
    <location>
        <begin position="26"/>
        <end position="951"/>
    </location>
</feature>
<name>A0A919P320_9CELL</name>
<dbReference type="Pfam" id="PF01510">
    <property type="entry name" value="Amidase_2"/>
    <property type="match status" value="1"/>
</dbReference>
<feature type="domain" description="N-acetylmuramoyl-L-alanine amidase" evidence="4">
    <location>
        <begin position="254"/>
        <end position="414"/>
    </location>
</feature>
<evidence type="ECO:0000256" key="3">
    <source>
        <dbReference type="SAM" id="SignalP"/>
    </source>
</evidence>
<gene>
    <name evidence="6" type="ORF">Cch01nite_09130</name>
</gene>
<keyword evidence="3" id="KW-0732">Signal</keyword>
<accession>A0A919P320</accession>
<evidence type="ECO:0008006" key="8">
    <source>
        <dbReference type="Google" id="ProtNLM"/>
    </source>
</evidence>
<dbReference type="SUPFAM" id="SSF55846">
    <property type="entry name" value="N-acetylmuramoyl-L-alanine amidase-like"/>
    <property type="match status" value="1"/>
</dbReference>
<comment type="similarity">
    <text evidence="1">Belongs to the N-acetylmuramoyl-L-alanine amidase 2 family.</text>
</comment>
<dbReference type="SMART" id="SM00644">
    <property type="entry name" value="Ami_2"/>
    <property type="match status" value="1"/>
</dbReference>
<dbReference type="EMBL" id="BONK01000002">
    <property type="protein sequence ID" value="GIG20189.1"/>
    <property type="molecule type" value="Genomic_DNA"/>
</dbReference>
<organism evidence="6 7">
    <name type="scientific">Cellulomonas chitinilytica</name>
    <dbReference type="NCBI Taxonomy" id="398759"/>
    <lineage>
        <taxon>Bacteria</taxon>
        <taxon>Bacillati</taxon>
        <taxon>Actinomycetota</taxon>
        <taxon>Actinomycetes</taxon>
        <taxon>Micrococcales</taxon>
        <taxon>Cellulomonadaceae</taxon>
        <taxon>Cellulomonas</taxon>
    </lineage>
</organism>
<keyword evidence="7" id="KW-1185">Reference proteome</keyword>
<dbReference type="Gene3D" id="3.40.80.10">
    <property type="entry name" value="Peptidoglycan recognition protein-like"/>
    <property type="match status" value="1"/>
</dbReference>
<evidence type="ECO:0000256" key="1">
    <source>
        <dbReference type="ARBA" id="ARBA00007553"/>
    </source>
</evidence>
<dbReference type="PANTHER" id="PTHR11022">
    <property type="entry name" value="PEPTIDOGLYCAN RECOGNITION PROTEIN"/>
    <property type="match status" value="1"/>
</dbReference>
<evidence type="ECO:0000256" key="2">
    <source>
        <dbReference type="SAM" id="MobiDB-lite"/>
    </source>
</evidence>
<reference evidence="6" key="1">
    <citation type="submission" date="2021-01" db="EMBL/GenBank/DDBJ databases">
        <title>Whole genome shotgun sequence of Cellulomonas chitinilytica NBRC 110799.</title>
        <authorList>
            <person name="Komaki H."/>
            <person name="Tamura T."/>
        </authorList>
    </citation>
    <scope>NUCLEOTIDE SEQUENCE</scope>
    <source>
        <strain evidence="6">NBRC 110799</strain>
    </source>
</reference>
<dbReference type="InterPro" id="IPR015510">
    <property type="entry name" value="PGRP"/>
</dbReference>
<dbReference type="CDD" id="cd06583">
    <property type="entry name" value="PGRP"/>
    <property type="match status" value="1"/>
</dbReference>
<feature type="region of interest" description="Disordered" evidence="2">
    <location>
        <begin position="163"/>
        <end position="188"/>
    </location>
</feature>
<dbReference type="RefSeq" id="WP_203749135.1">
    <property type="nucleotide sequence ID" value="NZ_BONK01000002.1"/>
</dbReference>
<proteinExistence type="inferred from homology"/>